<gene>
    <name evidence="2" type="ORF">Q8A49_03920</name>
</gene>
<sequence length="131" mass="13640">MDGHTHTRRQRTIAVPLLFLVVLCFVCALCPSAVPQAAASSFAAVDCPEQTQESPSASAETSVQGLTHPCEAAEGHGLPTATPLFLFALGVVLTFALLSAPRPGPAPRPHRPEPAALHGSGLLTLLCVQRV</sequence>
<dbReference type="EMBL" id="JAUUCC010000006">
    <property type="protein sequence ID" value="MEE2049636.1"/>
    <property type="molecule type" value="Genomic_DNA"/>
</dbReference>
<feature type="transmembrane region" description="Helical" evidence="1">
    <location>
        <begin position="84"/>
        <end position="101"/>
    </location>
</feature>
<evidence type="ECO:0000313" key="2">
    <source>
        <dbReference type="EMBL" id="MEE2049636.1"/>
    </source>
</evidence>
<organism evidence="2 3">
    <name type="scientific">Nocardiopsis tropica</name>
    <dbReference type="NCBI Taxonomy" id="109330"/>
    <lineage>
        <taxon>Bacteria</taxon>
        <taxon>Bacillati</taxon>
        <taxon>Actinomycetota</taxon>
        <taxon>Actinomycetes</taxon>
        <taxon>Streptosporangiales</taxon>
        <taxon>Nocardiopsidaceae</taxon>
        <taxon>Nocardiopsis</taxon>
    </lineage>
</organism>
<accession>A0ABU7KK25</accession>
<name>A0ABU7KK25_9ACTN</name>
<proteinExistence type="predicted"/>
<evidence type="ECO:0000256" key="1">
    <source>
        <dbReference type="SAM" id="Phobius"/>
    </source>
</evidence>
<reference evidence="2 3" key="1">
    <citation type="submission" date="2023-07" db="EMBL/GenBank/DDBJ databases">
        <authorList>
            <person name="Girao M."/>
            <person name="Carvalho M.F."/>
        </authorList>
    </citation>
    <scope>NUCLEOTIDE SEQUENCE [LARGE SCALE GENOMIC DNA]</scope>
    <source>
        <strain evidence="2 3">66/93</strain>
    </source>
</reference>
<keyword evidence="1" id="KW-1133">Transmembrane helix</keyword>
<protein>
    <submittedName>
        <fullName evidence="2">Uncharacterized protein</fullName>
    </submittedName>
</protein>
<keyword evidence="1" id="KW-0472">Membrane</keyword>
<evidence type="ECO:0000313" key="3">
    <source>
        <dbReference type="Proteomes" id="UP001348641"/>
    </source>
</evidence>
<keyword evidence="1" id="KW-0812">Transmembrane</keyword>
<comment type="caution">
    <text evidence="2">The sequence shown here is derived from an EMBL/GenBank/DDBJ whole genome shotgun (WGS) entry which is preliminary data.</text>
</comment>
<dbReference type="Proteomes" id="UP001348641">
    <property type="component" value="Unassembled WGS sequence"/>
</dbReference>
<dbReference type="RefSeq" id="WP_330156900.1">
    <property type="nucleotide sequence ID" value="NZ_BAAAJA010000005.1"/>
</dbReference>